<evidence type="ECO:0000256" key="8">
    <source>
        <dbReference type="ARBA" id="ARBA00023157"/>
    </source>
</evidence>
<dbReference type="EMBL" id="CP012526">
    <property type="protein sequence ID" value="ALC45543.1"/>
    <property type="molecule type" value="Genomic_DNA"/>
</dbReference>
<name>A0A0M3QX96_DROBS</name>
<dbReference type="GO" id="GO:0005576">
    <property type="term" value="C:extracellular region"/>
    <property type="evidence" value="ECO:0007669"/>
    <property type="project" value="UniProtKB-SubCell"/>
</dbReference>
<feature type="non-terminal residue" evidence="11">
    <location>
        <position position="1"/>
    </location>
</feature>
<dbReference type="OrthoDB" id="6147874at2759"/>
<evidence type="ECO:0000256" key="7">
    <source>
        <dbReference type="ARBA" id="ARBA00023145"/>
    </source>
</evidence>
<sequence length="403" mass="44583">YVGSLTLLDDQETTKTNLANGWPINYRVDFPIPNSPPKLTLIRLNSNVLCSSGQYARPRTSIALMHSLHSTVPLSFVRPRPQFVEQPIYNVSVPDFRAPIEQSDVGSRVQPRPQTVEQPRPRPQPQPRPEPPVQQSARNPQQLSAICGRERAVTTPLIFQGKPLERGQLPWLVGLFERDQDSAQLTFFCGGTLLSASTVLSAAHCFRFPGRDLPASRTVVSLGRNTLDLISDGQLSDVSQLLIHEQYKPVEYTQADLMLIRLAAPVIFDDYIVPICLWSEQLPLQLPSGYKSYVAGWGADELGNVNTRVSKITDTDIVTESNCLRELPARLVQANTICANKAGAGPCASDGGGGLMLHEQNLWILRGVISGGQRKDNTCDLSKPAVYTDVAKHISWVRQNMWN</sequence>
<dbReference type="InterPro" id="IPR051333">
    <property type="entry name" value="CLIP_Serine_Protease"/>
</dbReference>
<accession>A0A0M3QX96</accession>
<dbReference type="AlphaFoldDB" id="A0A0M3QX96"/>
<evidence type="ECO:0000313" key="12">
    <source>
        <dbReference type="Proteomes" id="UP000494163"/>
    </source>
</evidence>
<organism evidence="11 12">
    <name type="scientific">Drosophila busckii</name>
    <name type="common">Fruit fly</name>
    <dbReference type="NCBI Taxonomy" id="30019"/>
    <lineage>
        <taxon>Eukaryota</taxon>
        <taxon>Metazoa</taxon>
        <taxon>Ecdysozoa</taxon>
        <taxon>Arthropoda</taxon>
        <taxon>Hexapoda</taxon>
        <taxon>Insecta</taxon>
        <taxon>Pterygota</taxon>
        <taxon>Neoptera</taxon>
        <taxon>Endopterygota</taxon>
        <taxon>Diptera</taxon>
        <taxon>Brachycera</taxon>
        <taxon>Muscomorpha</taxon>
        <taxon>Ephydroidea</taxon>
        <taxon>Drosophilidae</taxon>
        <taxon>Drosophila</taxon>
    </lineage>
</organism>
<dbReference type="Pfam" id="PF16030">
    <property type="entry name" value="GD_N"/>
    <property type="match status" value="1"/>
</dbReference>
<evidence type="ECO:0000313" key="11">
    <source>
        <dbReference type="EMBL" id="ALC45543.1"/>
    </source>
</evidence>
<reference evidence="11 12" key="1">
    <citation type="submission" date="2015-08" db="EMBL/GenBank/DDBJ databases">
        <title>Ancestral chromatin configuration constrains chromatin evolution on differentiating sex chromosomes in Drosophila.</title>
        <authorList>
            <person name="Zhou Q."/>
            <person name="Bachtrog D."/>
        </authorList>
    </citation>
    <scope>NUCLEOTIDE SEQUENCE [LARGE SCALE GENOMIC DNA]</scope>
    <source>
        <tissue evidence="11">Whole larvae</tissue>
    </source>
</reference>
<dbReference type="PANTHER" id="PTHR24260:SF147">
    <property type="entry name" value="EG:BACR7A4.3 PROTEIN-RELATED"/>
    <property type="match status" value="1"/>
</dbReference>
<keyword evidence="5" id="KW-0378">Hydrolase</keyword>
<keyword evidence="2" id="KW-0964">Secreted</keyword>
<keyword evidence="6" id="KW-0720">Serine protease</keyword>
<keyword evidence="7" id="KW-0865">Zymogen</keyword>
<evidence type="ECO:0000256" key="2">
    <source>
        <dbReference type="ARBA" id="ARBA00022525"/>
    </source>
</evidence>
<feature type="compositionally biased region" description="Pro residues" evidence="9">
    <location>
        <begin position="121"/>
        <end position="132"/>
    </location>
</feature>
<dbReference type="GO" id="GO:0004252">
    <property type="term" value="F:serine-type endopeptidase activity"/>
    <property type="evidence" value="ECO:0007669"/>
    <property type="project" value="InterPro"/>
</dbReference>
<dbReference type="SMART" id="SM00020">
    <property type="entry name" value="Tryp_SPc"/>
    <property type="match status" value="1"/>
</dbReference>
<dbReference type="Pfam" id="PF00089">
    <property type="entry name" value="Trypsin"/>
    <property type="match status" value="1"/>
</dbReference>
<dbReference type="InterPro" id="IPR043504">
    <property type="entry name" value="Peptidase_S1_PA_chymotrypsin"/>
</dbReference>
<dbReference type="FunFam" id="2.40.10.10:FF:000146">
    <property type="entry name" value="Serine protease 53"/>
    <property type="match status" value="1"/>
</dbReference>
<dbReference type="GO" id="GO:0006508">
    <property type="term" value="P:proteolysis"/>
    <property type="evidence" value="ECO:0007669"/>
    <property type="project" value="UniProtKB-KW"/>
</dbReference>
<keyword evidence="3" id="KW-0645">Protease</keyword>
<feature type="region of interest" description="Disordered" evidence="9">
    <location>
        <begin position="102"/>
        <end position="140"/>
    </location>
</feature>
<evidence type="ECO:0000256" key="5">
    <source>
        <dbReference type="ARBA" id="ARBA00022801"/>
    </source>
</evidence>
<evidence type="ECO:0000256" key="3">
    <source>
        <dbReference type="ARBA" id="ARBA00022670"/>
    </source>
</evidence>
<dbReference type="PANTHER" id="PTHR24260">
    <property type="match status" value="1"/>
</dbReference>
<dbReference type="InterPro" id="IPR018114">
    <property type="entry name" value="TRYPSIN_HIS"/>
</dbReference>
<keyword evidence="12" id="KW-1185">Reference proteome</keyword>
<protein>
    <submittedName>
        <fullName evidence="11">CG31326</fullName>
    </submittedName>
</protein>
<dbReference type="PROSITE" id="PS00134">
    <property type="entry name" value="TRYPSIN_HIS"/>
    <property type="match status" value="1"/>
</dbReference>
<evidence type="ECO:0000259" key="10">
    <source>
        <dbReference type="PROSITE" id="PS50240"/>
    </source>
</evidence>
<dbReference type="Gene3D" id="2.40.10.10">
    <property type="entry name" value="Trypsin-like serine proteases"/>
    <property type="match status" value="1"/>
</dbReference>
<comment type="subcellular location">
    <subcellularLocation>
        <location evidence="1">Secreted</location>
    </subcellularLocation>
</comment>
<evidence type="ECO:0000256" key="4">
    <source>
        <dbReference type="ARBA" id="ARBA00022729"/>
    </source>
</evidence>
<feature type="domain" description="Peptidase S1" evidence="10">
    <location>
        <begin position="158"/>
        <end position="402"/>
    </location>
</feature>
<gene>
    <name evidence="11" type="ORF">Dbus_chr3Rg293</name>
</gene>
<dbReference type="Proteomes" id="UP000494163">
    <property type="component" value="Chromosome 3R"/>
</dbReference>
<dbReference type="InterPro" id="IPR001314">
    <property type="entry name" value="Peptidase_S1A"/>
</dbReference>
<dbReference type="InterPro" id="IPR001254">
    <property type="entry name" value="Trypsin_dom"/>
</dbReference>
<dbReference type="OMA" id="VQANTIC"/>
<evidence type="ECO:0000256" key="6">
    <source>
        <dbReference type="ARBA" id="ARBA00022825"/>
    </source>
</evidence>
<dbReference type="STRING" id="30019.A0A0M3QX96"/>
<dbReference type="CDD" id="cd00190">
    <property type="entry name" value="Tryp_SPc"/>
    <property type="match status" value="1"/>
</dbReference>
<proteinExistence type="predicted"/>
<keyword evidence="8" id="KW-1015">Disulfide bond</keyword>
<evidence type="ECO:0000256" key="1">
    <source>
        <dbReference type="ARBA" id="ARBA00004613"/>
    </source>
</evidence>
<evidence type="ECO:0000256" key="9">
    <source>
        <dbReference type="SAM" id="MobiDB-lite"/>
    </source>
</evidence>
<dbReference type="PROSITE" id="PS50240">
    <property type="entry name" value="TRYPSIN_DOM"/>
    <property type="match status" value="1"/>
</dbReference>
<dbReference type="InterPro" id="IPR009003">
    <property type="entry name" value="Peptidase_S1_PA"/>
</dbReference>
<dbReference type="SUPFAM" id="SSF50494">
    <property type="entry name" value="Trypsin-like serine proteases"/>
    <property type="match status" value="1"/>
</dbReference>
<dbReference type="PRINTS" id="PR00722">
    <property type="entry name" value="CHYMOTRYPSIN"/>
</dbReference>
<dbReference type="InterPro" id="IPR031986">
    <property type="entry name" value="GD_N"/>
</dbReference>
<keyword evidence="4" id="KW-0732">Signal</keyword>
<feature type="compositionally biased region" description="Low complexity" evidence="9">
    <location>
        <begin position="108"/>
        <end position="118"/>
    </location>
</feature>